<dbReference type="PANTHER" id="PTHR47993">
    <property type="entry name" value="OS09G0372900 PROTEIN-RELATED"/>
    <property type="match status" value="1"/>
</dbReference>
<dbReference type="Pfam" id="PF00646">
    <property type="entry name" value="F-box"/>
    <property type="match status" value="1"/>
</dbReference>
<dbReference type="AlphaFoldDB" id="A0A654FFR0"/>
<dbReference type="Proteomes" id="UP000426265">
    <property type="component" value="Unassembled WGS sequence"/>
</dbReference>
<protein>
    <recommendedName>
        <fullName evidence="1">F-box domain-containing protein</fullName>
    </recommendedName>
</protein>
<dbReference type="SUPFAM" id="SSF50965">
    <property type="entry name" value="Galactose oxidase, central domain"/>
    <property type="match status" value="1"/>
</dbReference>
<gene>
    <name evidence="2" type="ORF">AN1_LOCUS13937</name>
</gene>
<dbReference type="SUPFAM" id="SSF81383">
    <property type="entry name" value="F-box domain"/>
    <property type="match status" value="1"/>
</dbReference>
<dbReference type="InterPro" id="IPR036047">
    <property type="entry name" value="F-box-like_dom_sf"/>
</dbReference>
<proteinExistence type="predicted"/>
<organism evidence="2 3">
    <name type="scientific">Arabidopsis thaliana</name>
    <name type="common">Mouse-ear cress</name>
    <dbReference type="NCBI Taxonomy" id="3702"/>
    <lineage>
        <taxon>Eukaryota</taxon>
        <taxon>Viridiplantae</taxon>
        <taxon>Streptophyta</taxon>
        <taxon>Embryophyta</taxon>
        <taxon>Tracheophyta</taxon>
        <taxon>Spermatophyta</taxon>
        <taxon>Magnoliopsida</taxon>
        <taxon>eudicotyledons</taxon>
        <taxon>Gunneridae</taxon>
        <taxon>Pentapetalae</taxon>
        <taxon>rosids</taxon>
        <taxon>malvids</taxon>
        <taxon>Brassicales</taxon>
        <taxon>Brassicaceae</taxon>
        <taxon>Camelineae</taxon>
        <taxon>Arabidopsis</taxon>
    </lineage>
</organism>
<dbReference type="PROSITE" id="PS50181">
    <property type="entry name" value="FBOX"/>
    <property type="match status" value="1"/>
</dbReference>
<dbReference type="Gene3D" id="1.20.1280.50">
    <property type="match status" value="1"/>
</dbReference>
<dbReference type="ExpressionAtlas" id="A0A654FFR0">
    <property type="expression patterns" value="baseline and differential"/>
</dbReference>
<evidence type="ECO:0000313" key="3">
    <source>
        <dbReference type="Proteomes" id="UP000426265"/>
    </source>
</evidence>
<reference evidence="2 3" key="1">
    <citation type="submission" date="2019-11" db="EMBL/GenBank/DDBJ databases">
        <authorList>
            <person name="Jiao W.-B."/>
            <person name="Schneeberger K."/>
        </authorList>
    </citation>
    <scope>NUCLEOTIDE SEQUENCE [LARGE SCALE GENOMIC DNA]</scope>
    <source>
        <strain evidence="3">cv. An-1</strain>
    </source>
</reference>
<dbReference type="InterPro" id="IPR017451">
    <property type="entry name" value="F-box-assoc_interact_dom"/>
</dbReference>
<dbReference type="Pfam" id="PF07734">
    <property type="entry name" value="FBA_1"/>
    <property type="match status" value="1"/>
</dbReference>
<dbReference type="SMART" id="SM00256">
    <property type="entry name" value="FBOX"/>
    <property type="match status" value="1"/>
</dbReference>
<dbReference type="InterPro" id="IPR011043">
    <property type="entry name" value="Gal_Oxase/kelch_b-propeller"/>
</dbReference>
<dbReference type="InterPro" id="IPR001810">
    <property type="entry name" value="F-box_dom"/>
</dbReference>
<dbReference type="InterPro" id="IPR050233">
    <property type="entry name" value="A_thaliana_F-box"/>
</dbReference>
<dbReference type="InterPro" id="IPR006527">
    <property type="entry name" value="F-box-assoc_dom_typ1"/>
</dbReference>
<accession>A0A654FFR0</accession>
<dbReference type="EMBL" id="CACRSJ010000106">
    <property type="protein sequence ID" value="VYS58492.1"/>
    <property type="molecule type" value="Genomic_DNA"/>
</dbReference>
<dbReference type="PANTHER" id="PTHR47993:SF289">
    <property type="entry name" value="F-BOX ASSOCIATED UBIQUITINATION EFFECTOR FAMILY PROTEIN"/>
    <property type="match status" value="1"/>
</dbReference>
<evidence type="ECO:0000259" key="1">
    <source>
        <dbReference type="PROSITE" id="PS50181"/>
    </source>
</evidence>
<name>A0A654FFR0_ARATH</name>
<evidence type="ECO:0000313" key="2">
    <source>
        <dbReference type="EMBL" id="VYS58492.1"/>
    </source>
</evidence>
<dbReference type="NCBIfam" id="TIGR01640">
    <property type="entry name" value="F_box_assoc_1"/>
    <property type="match status" value="1"/>
</dbReference>
<sequence>MTKMSNLPKDLAEEVLSRVSLTSLRNVRLTCKDWNTLSKGESFAKNHLGYQAIVAAKEKEFMMVLMMDFRVYLIRVNVHNDIESCIKPEGELISLGDEVDVSQVFHCDGLLLCITEDNEDNAKVVLWNPYWGQTRWIESTNNFHKLDMYTYALGYKKSSKSSRSYKILRFIDFSPTCSEFKIYNINSDSWKVLDVSPDWKIDSYIRGVSLKGNTYWIARERHGYGHTFLVCFDFTRERFRSRLPLPSQPCVLDTVSLSSVREEQLAVLFQCSSTLEMQIWVTTKIEPNAVLWNSKVFLAVDMHSLKFQFQVRASSFFIDEEKRVVVVFDKEKRYLASSRNKAYIVGVDGTWEQVDLGMSVDKFVYPLVCSYVPSLVHF</sequence>
<feature type="domain" description="F-box" evidence="1">
    <location>
        <begin position="1"/>
        <end position="47"/>
    </location>
</feature>